<dbReference type="RefSeq" id="WP_105329995.1">
    <property type="nucleotide sequence ID" value="NZ_PUHY01000010.1"/>
</dbReference>
<dbReference type="EMBL" id="PUHY01000010">
    <property type="protein sequence ID" value="PQO34265.1"/>
    <property type="molecule type" value="Genomic_DNA"/>
</dbReference>
<name>A0A2S8FPZ4_9BACT</name>
<sequence length="93" mass="10675">MNDFVTSIAADFSENAFPQLGVHEPIDAYIDPIVNIFGESPTQDEAIAVYKHRISDLTAELSEWMEMDLEEDFVRQWTYVALVNYFGEIIDEP</sequence>
<gene>
    <name evidence="1" type="ORF">C5Y83_12075</name>
</gene>
<comment type="caution">
    <text evidence="1">The sequence shown here is derived from an EMBL/GenBank/DDBJ whole genome shotgun (WGS) entry which is preliminary data.</text>
</comment>
<evidence type="ECO:0000313" key="1">
    <source>
        <dbReference type="EMBL" id="PQO34265.1"/>
    </source>
</evidence>
<accession>A0A2S8FPZ4</accession>
<proteinExistence type="predicted"/>
<organism evidence="1 2">
    <name type="scientific">Blastopirellula marina</name>
    <dbReference type="NCBI Taxonomy" id="124"/>
    <lineage>
        <taxon>Bacteria</taxon>
        <taxon>Pseudomonadati</taxon>
        <taxon>Planctomycetota</taxon>
        <taxon>Planctomycetia</taxon>
        <taxon>Pirellulales</taxon>
        <taxon>Pirellulaceae</taxon>
        <taxon>Blastopirellula</taxon>
    </lineage>
</organism>
<evidence type="ECO:0000313" key="2">
    <source>
        <dbReference type="Proteomes" id="UP000238322"/>
    </source>
</evidence>
<reference evidence="1 2" key="1">
    <citation type="submission" date="2018-02" db="EMBL/GenBank/DDBJ databases">
        <title>Comparative genomes isolates from brazilian mangrove.</title>
        <authorList>
            <person name="Araujo J.E."/>
            <person name="Taketani R.G."/>
            <person name="Silva M.C.P."/>
            <person name="Loureco M.V."/>
            <person name="Andreote F.D."/>
        </authorList>
    </citation>
    <scope>NUCLEOTIDE SEQUENCE [LARGE SCALE GENOMIC DNA]</scope>
    <source>
        <strain evidence="1 2">Hex-1 MGV</strain>
    </source>
</reference>
<protein>
    <submittedName>
        <fullName evidence="1">Uncharacterized protein</fullName>
    </submittedName>
</protein>
<dbReference type="AlphaFoldDB" id="A0A2S8FPZ4"/>
<dbReference type="Proteomes" id="UP000238322">
    <property type="component" value="Unassembled WGS sequence"/>
</dbReference>